<comment type="caution">
    <text evidence="5">The sequence shown here is derived from an EMBL/GenBank/DDBJ whole genome shotgun (WGS) entry which is preliminary data.</text>
</comment>
<dbReference type="PROSITE" id="PS50041">
    <property type="entry name" value="C_TYPE_LECTIN_2"/>
    <property type="match status" value="11"/>
</dbReference>
<reference evidence="5 6" key="1">
    <citation type="journal article" date="2023" name="Sci. Data">
        <title>Genome assembly of the Korean intertidal mud-creeper Batillaria attramentaria.</title>
        <authorList>
            <person name="Patra A.K."/>
            <person name="Ho P.T."/>
            <person name="Jun S."/>
            <person name="Lee S.J."/>
            <person name="Kim Y."/>
            <person name="Won Y.J."/>
        </authorList>
    </citation>
    <scope>NUCLEOTIDE SEQUENCE [LARGE SCALE GENOMIC DNA]</scope>
    <source>
        <strain evidence="5">Wonlab-2016</strain>
    </source>
</reference>
<feature type="domain" description="C-type lectin" evidence="3">
    <location>
        <begin position="808"/>
        <end position="923"/>
    </location>
</feature>
<feature type="domain" description="C-type lectin" evidence="3">
    <location>
        <begin position="1068"/>
        <end position="1190"/>
    </location>
</feature>
<dbReference type="SUPFAM" id="SSF56436">
    <property type="entry name" value="C-type lectin-like"/>
    <property type="match status" value="11"/>
</dbReference>
<dbReference type="InterPro" id="IPR001304">
    <property type="entry name" value="C-type_lectin-like"/>
</dbReference>
<evidence type="ECO:0000259" key="4">
    <source>
        <dbReference type="PROSITE" id="PS51670"/>
    </source>
</evidence>
<feature type="domain" description="C-type lectin" evidence="3">
    <location>
        <begin position="1"/>
        <end position="80"/>
    </location>
</feature>
<feature type="domain" description="ShKT" evidence="4">
    <location>
        <begin position="687"/>
        <end position="723"/>
    </location>
</feature>
<feature type="domain" description="C-type lectin" evidence="3">
    <location>
        <begin position="371"/>
        <end position="471"/>
    </location>
</feature>
<feature type="non-terminal residue" evidence="5">
    <location>
        <position position="1"/>
    </location>
</feature>
<dbReference type="InterPro" id="IPR003582">
    <property type="entry name" value="ShKT_dom"/>
</dbReference>
<keyword evidence="6" id="KW-1185">Reference proteome</keyword>
<dbReference type="PROSITE" id="PS51670">
    <property type="entry name" value="SHKT"/>
    <property type="match status" value="2"/>
</dbReference>
<dbReference type="CDD" id="cd00037">
    <property type="entry name" value="CLECT"/>
    <property type="match status" value="9"/>
</dbReference>
<dbReference type="FunFam" id="3.10.100.10:FF:000025">
    <property type="entry name" value="Mannose receptor C-type 1"/>
    <property type="match status" value="1"/>
</dbReference>
<feature type="domain" description="C-type lectin" evidence="3">
    <location>
        <begin position="95"/>
        <end position="206"/>
    </location>
</feature>
<dbReference type="EMBL" id="JACVVK020000244">
    <property type="protein sequence ID" value="KAK7482491.1"/>
    <property type="molecule type" value="Genomic_DNA"/>
</dbReference>
<evidence type="ECO:0000259" key="3">
    <source>
        <dbReference type="PROSITE" id="PS50041"/>
    </source>
</evidence>
<dbReference type="InterPro" id="IPR050111">
    <property type="entry name" value="C-type_lectin/snaclec_domain"/>
</dbReference>
<dbReference type="PROSITE" id="PS00615">
    <property type="entry name" value="C_TYPE_LECTIN_1"/>
    <property type="match status" value="5"/>
</dbReference>
<keyword evidence="1" id="KW-1015">Disulfide bond</keyword>
<dbReference type="SMART" id="SM00254">
    <property type="entry name" value="ShKT"/>
    <property type="match status" value="2"/>
</dbReference>
<dbReference type="Pfam" id="PF01549">
    <property type="entry name" value="ShK"/>
    <property type="match status" value="2"/>
</dbReference>
<feature type="domain" description="C-type lectin" evidence="3">
    <location>
        <begin position="918"/>
        <end position="1038"/>
    </location>
</feature>
<accession>A0ABD0K6M8</accession>
<protein>
    <recommendedName>
        <fullName evidence="7">Mannose receptor, C type 1b</fullName>
    </recommendedName>
</protein>
<evidence type="ECO:0000313" key="5">
    <source>
        <dbReference type="EMBL" id="KAK7482491.1"/>
    </source>
</evidence>
<organism evidence="5 6">
    <name type="scientific">Batillaria attramentaria</name>
    <dbReference type="NCBI Taxonomy" id="370345"/>
    <lineage>
        <taxon>Eukaryota</taxon>
        <taxon>Metazoa</taxon>
        <taxon>Spiralia</taxon>
        <taxon>Lophotrochozoa</taxon>
        <taxon>Mollusca</taxon>
        <taxon>Gastropoda</taxon>
        <taxon>Caenogastropoda</taxon>
        <taxon>Sorbeoconcha</taxon>
        <taxon>Cerithioidea</taxon>
        <taxon>Batillariidae</taxon>
        <taxon>Batillaria</taxon>
    </lineage>
</organism>
<dbReference type="InterPro" id="IPR016187">
    <property type="entry name" value="CTDL_fold"/>
</dbReference>
<evidence type="ECO:0008006" key="7">
    <source>
        <dbReference type="Google" id="ProtNLM"/>
    </source>
</evidence>
<feature type="domain" description="C-type lectin" evidence="3">
    <location>
        <begin position="732"/>
        <end position="794"/>
    </location>
</feature>
<dbReference type="Pfam" id="PF00059">
    <property type="entry name" value="Lectin_C"/>
    <property type="match status" value="9"/>
</dbReference>
<feature type="domain" description="C-type lectin" evidence="3">
    <location>
        <begin position="1373"/>
        <end position="1430"/>
    </location>
</feature>
<evidence type="ECO:0000313" key="6">
    <source>
        <dbReference type="Proteomes" id="UP001519460"/>
    </source>
</evidence>
<dbReference type="PANTHER" id="PTHR22803">
    <property type="entry name" value="MANNOSE, PHOSPHOLIPASE, LECTIN RECEPTOR RELATED"/>
    <property type="match status" value="1"/>
</dbReference>
<comment type="caution">
    <text evidence="2">Lacks conserved residue(s) required for the propagation of feature annotation.</text>
</comment>
<gene>
    <name evidence="5" type="ORF">BaRGS_00026308</name>
</gene>
<name>A0ABD0K6M8_9CAEN</name>
<dbReference type="InterPro" id="IPR018378">
    <property type="entry name" value="C-type_lectin_CS"/>
</dbReference>
<feature type="domain" description="C-type lectin" evidence="3">
    <location>
        <begin position="487"/>
        <end position="603"/>
    </location>
</feature>
<evidence type="ECO:0000256" key="2">
    <source>
        <dbReference type="PROSITE-ProRule" id="PRU01005"/>
    </source>
</evidence>
<feature type="domain" description="C-type lectin" evidence="3">
    <location>
        <begin position="219"/>
        <end position="345"/>
    </location>
</feature>
<evidence type="ECO:0000256" key="1">
    <source>
        <dbReference type="ARBA" id="ARBA00023157"/>
    </source>
</evidence>
<dbReference type="InterPro" id="IPR016186">
    <property type="entry name" value="C-type_lectin-like/link_sf"/>
</dbReference>
<feature type="domain" description="C-type lectin" evidence="3">
    <location>
        <begin position="1218"/>
        <end position="1349"/>
    </location>
</feature>
<feature type="domain" description="ShKT" evidence="4">
    <location>
        <begin position="646"/>
        <end position="683"/>
    </location>
</feature>
<sequence>QWVFQQLAEARKAFPVARNWWLGIRYQDGGYVWTDGTPVNNAILPWQDGLPSNTSGPCVAVKDGQVVNTGCFDWYNLLCSRPKSVPLLCDVDNGWTFVNGSCFKGATLASLHTFTEHAELWDTARRLASDLWVGLSTKQVSGQVELVWSDGSALDPGQTYWADDNGQPGDLAHTANSCMYIDGTGPRRLKAWYLTRCDAQKGYVCQKPQGVCEDGWLPHQTNCFKLFHSKASWSYAHYTCFTIGGDLIKLAAPSDQQFLQRYIPEIQSAGFDSVWIGLSDNRDDYGPLKWVDGMEVGNVSTHWAQNPPPNNTVGNWDCGYIDSSDPEGRWQMTSDCTQNRGFLCSIPVNQRVKPLPMTTPSTQCEPGWYQYKDNCYYFSDADKNWADSRQACTHSLGLVTGADYWIGLSDQQHEGTWVWVDQTPLQGYLHWAAGEPNAMGDEDCVAIFGTRGTDLNGRWNDYDCGRGFHFIFVWSAKCGAFWEERPNSDYCYQFHDDVKTFQDARAVCQSYNGSLVSIVNNAEQSYLAGRARSMSDSVVWIGATDSSTEGGWSWTDGAPFAYINWNPGEPNDMHNNEDCAAMSTQRSRWNDFHCDLQMGFICKKLADTYTTRPVTTTSPLPCGDLASIADQQENDFIVSMLPRIICSNKHGDDDECATWAEQGECDQNPLWMGHNCRHACDRCHEPCIDIHNHQQCHAWSQLGECGKNPAWMLSNCALSCQVCDGGSDAGWWTGLNDRTILGWFTWSDDTPVTFTNWRTQSPRSMNRHACGTVDKSTGSWVDLPCTEEHGYVCKKPMTVSAVTSMSPFSVGCPVFADTSPMTWEDAEGFCSRQHGHLATLNTLQIQFFVAAELVYKKNSTHYWIGLTDHAAPGTYTWSSGLSLDYTAWSSNHTGNELDTCVGMRTERPVGLWENVNCTQKHPFKFSGASIKRNWADARDFCRGYGADLPSIHNSSVNDFFRDTLLRSTSYQDLFWIGLTDADKESTYLWSDGTPFDYASWYVGEPNNAGGNEDCTEYSRTTNHWNDNSCWITNNFVCSIQRGMPLITTASPPTTTPIPKCDGTDWLSKDGYCYYVSPAFGTDSKKTWFEARRFCQQNGADLASITTESTNSFLVTYLTKRSAVNTPYWIGLNKLGGGQYRWTDGAAFVYVNWGESEPNNAYGGQACVNLYSMAGKWNDDNCMDEFHFICKRVNATAEPYVPVPTPTIPGGCPPEFSGVGNRCYYVGGLNGSDAMNWTEGRDACRQMQAARPVEIAAVTSPQEQAFLMTLLENATDDVYIGLNDQHVNQQFVWQSNEEVTFTNWASGQPSETWRHYGSSKEDCVMVQVDEKNFGKWNDVNCGDLHGYVCQTLRDVSYPKETPVICEGKSDYHHYRDSCYGTYKMAKNWTDAQSTCLLDGGQLLSVRDVHELAEVTTLVPSDVTDAVWTGLSFDSVMIMAGESVVVVVLLKKSEEQRCEVHTHSLLLFC</sequence>
<dbReference type="Proteomes" id="UP001519460">
    <property type="component" value="Unassembled WGS sequence"/>
</dbReference>
<dbReference type="Gene3D" id="3.10.100.10">
    <property type="entry name" value="Mannose-Binding Protein A, subunit A"/>
    <property type="match status" value="12"/>
</dbReference>
<proteinExistence type="predicted"/>
<dbReference type="SMART" id="SM00034">
    <property type="entry name" value="CLECT"/>
    <property type="match status" value="10"/>
</dbReference>